<organism evidence="1 2">
    <name type="scientific">Dorcoceras hygrometricum</name>
    <dbReference type="NCBI Taxonomy" id="472368"/>
    <lineage>
        <taxon>Eukaryota</taxon>
        <taxon>Viridiplantae</taxon>
        <taxon>Streptophyta</taxon>
        <taxon>Embryophyta</taxon>
        <taxon>Tracheophyta</taxon>
        <taxon>Spermatophyta</taxon>
        <taxon>Magnoliopsida</taxon>
        <taxon>eudicotyledons</taxon>
        <taxon>Gunneridae</taxon>
        <taxon>Pentapetalae</taxon>
        <taxon>asterids</taxon>
        <taxon>lamiids</taxon>
        <taxon>Lamiales</taxon>
        <taxon>Gesneriaceae</taxon>
        <taxon>Didymocarpoideae</taxon>
        <taxon>Trichosporeae</taxon>
        <taxon>Loxocarpinae</taxon>
        <taxon>Dorcoceras</taxon>
    </lineage>
</organism>
<proteinExistence type="predicted"/>
<dbReference type="Proteomes" id="UP000250235">
    <property type="component" value="Unassembled WGS sequence"/>
</dbReference>
<sequence length="169" mass="18668">MNIKGEDSSSAGALNAFSEDGTPSFSLQYMVNCISSGMRVSFPYVCTPVEIASANVYYFSKDSTNLVSLISGGMSDSCFGHRSFPNEYTIEFESTLCLRLRSFLSTDLSLKKTNEQFLAVERFVAVNEIQPFANISTGDVIISLRLQDLALLTSSYLLRTLKLNMMETS</sequence>
<dbReference type="EMBL" id="KQ986334">
    <property type="protein sequence ID" value="KZV58785.1"/>
    <property type="molecule type" value="Genomic_DNA"/>
</dbReference>
<evidence type="ECO:0000313" key="2">
    <source>
        <dbReference type="Proteomes" id="UP000250235"/>
    </source>
</evidence>
<keyword evidence="2" id="KW-1185">Reference proteome</keyword>
<evidence type="ECO:0000313" key="1">
    <source>
        <dbReference type="EMBL" id="KZV58785.1"/>
    </source>
</evidence>
<dbReference type="AlphaFoldDB" id="A0A2Z7DFS4"/>
<reference evidence="1 2" key="1">
    <citation type="journal article" date="2015" name="Proc. Natl. Acad. Sci. U.S.A.">
        <title>The resurrection genome of Boea hygrometrica: A blueprint for survival of dehydration.</title>
        <authorList>
            <person name="Xiao L."/>
            <person name="Yang G."/>
            <person name="Zhang L."/>
            <person name="Yang X."/>
            <person name="Zhao S."/>
            <person name="Ji Z."/>
            <person name="Zhou Q."/>
            <person name="Hu M."/>
            <person name="Wang Y."/>
            <person name="Chen M."/>
            <person name="Xu Y."/>
            <person name="Jin H."/>
            <person name="Xiao X."/>
            <person name="Hu G."/>
            <person name="Bao F."/>
            <person name="Hu Y."/>
            <person name="Wan P."/>
            <person name="Li L."/>
            <person name="Deng X."/>
            <person name="Kuang T."/>
            <person name="Xiang C."/>
            <person name="Zhu J.K."/>
            <person name="Oliver M.J."/>
            <person name="He Y."/>
        </authorList>
    </citation>
    <scope>NUCLEOTIDE SEQUENCE [LARGE SCALE GENOMIC DNA]</scope>
    <source>
        <strain evidence="2">cv. XS01</strain>
    </source>
</reference>
<accession>A0A2Z7DFS4</accession>
<gene>
    <name evidence="1" type="ORF">F511_24699</name>
</gene>
<name>A0A2Z7DFS4_9LAMI</name>
<protein>
    <submittedName>
        <fullName evidence="1">Disease resistance protein</fullName>
    </submittedName>
</protein>